<evidence type="ECO:0000313" key="2">
    <source>
        <dbReference type="Proteomes" id="UP001225378"/>
    </source>
</evidence>
<sequence>MNTVLVTGTNRGLGLEFCRQYARAGWRVIACCRGPEQASALKRLASDNANVQIYRLDVCDHATIDCLAEQLADTAIDQLIANAAYYGDCRGHGYGRLDYQAWRTTLETNVLGAVKVAEAFTPHLRRRAKPLIVAVSSLMGSIADNNSGGSLLYRSSKAALNAAMKSLAIDLRSAGIGVLIFHPGWVKTDMGGPDALIDAETSVAGMMKQIDVFDISQSGSFLNYDGAALPW</sequence>
<protein>
    <submittedName>
        <fullName evidence="1">SDR family oxidoreductase</fullName>
    </submittedName>
</protein>
<evidence type="ECO:0000313" key="1">
    <source>
        <dbReference type="EMBL" id="XBS19584.1"/>
    </source>
</evidence>
<gene>
    <name evidence="1" type="ORF">Q9L42_014630</name>
</gene>
<dbReference type="PRINTS" id="PR00081">
    <property type="entry name" value="GDHRDH"/>
</dbReference>
<dbReference type="PANTHER" id="PTHR45458:SF1">
    <property type="entry name" value="SHORT CHAIN DEHYDROGENASE"/>
    <property type="match status" value="1"/>
</dbReference>
<reference evidence="1 2" key="1">
    <citation type="journal article" date="2024" name="Microbiology">
        <title>Methylomarinum rosea sp. nov., a novel halophilic methanotrophic bacterium from the hypersaline Lake Elton.</title>
        <authorList>
            <person name="Suleimanov R.Z."/>
            <person name="Oshkin I.Y."/>
            <person name="Danilova O.V."/>
            <person name="Suzina N.E."/>
            <person name="Dedysh S.N."/>
        </authorList>
    </citation>
    <scope>NUCLEOTIDE SEQUENCE [LARGE SCALE GENOMIC DNA]</scope>
    <source>
        <strain evidence="1 2">Ch1-1</strain>
    </source>
</reference>
<dbReference type="SUPFAM" id="SSF51735">
    <property type="entry name" value="NAD(P)-binding Rossmann-fold domains"/>
    <property type="match status" value="1"/>
</dbReference>
<dbReference type="InterPro" id="IPR036291">
    <property type="entry name" value="NAD(P)-bd_dom_sf"/>
</dbReference>
<dbReference type="EMBL" id="CP157743">
    <property type="protein sequence ID" value="XBS19584.1"/>
    <property type="molecule type" value="Genomic_DNA"/>
</dbReference>
<dbReference type="RefSeq" id="WP_305907669.1">
    <property type="nucleotide sequence ID" value="NZ_CP157743.1"/>
</dbReference>
<proteinExistence type="predicted"/>
<dbReference type="GO" id="GO:0016616">
    <property type="term" value="F:oxidoreductase activity, acting on the CH-OH group of donors, NAD or NADP as acceptor"/>
    <property type="evidence" value="ECO:0007669"/>
    <property type="project" value="TreeGrafter"/>
</dbReference>
<dbReference type="InterPro" id="IPR052184">
    <property type="entry name" value="SDR_enzymes"/>
</dbReference>
<dbReference type="InterPro" id="IPR002347">
    <property type="entry name" value="SDR_fam"/>
</dbReference>
<dbReference type="Gene3D" id="3.40.50.720">
    <property type="entry name" value="NAD(P)-binding Rossmann-like Domain"/>
    <property type="match status" value="1"/>
</dbReference>
<dbReference type="KEGG" id="mech:Q9L42_014630"/>
<name>A0AAU7NRK0_9GAMM</name>
<dbReference type="AlphaFoldDB" id="A0AAU7NRK0"/>
<keyword evidence="2" id="KW-1185">Reference proteome</keyword>
<dbReference type="CDD" id="cd05325">
    <property type="entry name" value="carb_red_sniffer_like_SDR_c"/>
    <property type="match status" value="1"/>
</dbReference>
<organism evidence="1 2">
    <name type="scientific">Methylomarinum roseum</name>
    <dbReference type="NCBI Taxonomy" id="3067653"/>
    <lineage>
        <taxon>Bacteria</taxon>
        <taxon>Pseudomonadati</taxon>
        <taxon>Pseudomonadota</taxon>
        <taxon>Gammaproteobacteria</taxon>
        <taxon>Methylococcales</taxon>
        <taxon>Methylococcaceae</taxon>
        <taxon>Methylomarinum</taxon>
    </lineage>
</organism>
<dbReference type="Proteomes" id="UP001225378">
    <property type="component" value="Chromosome"/>
</dbReference>
<dbReference type="PANTHER" id="PTHR45458">
    <property type="entry name" value="SHORT-CHAIN DEHYDROGENASE/REDUCTASE SDR"/>
    <property type="match status" value="1"/>
</dbReference>
<accession>A0AAU7NRK0</accession>
<dbReference type="Pfam" id="PF00106">
    <property type="entry name" value="adh_short"/>
    <property type="match status" value="1"/>
</dbReference>